<dbReference type="EMBL" id="MLJW01000202">
    <property type="protein sequence ID" value="OIQ93678.1"/>
    <property type="molecule type" value="Genomic_DNA"/>
</dbReference>
<evidence type="ECO:0000313" key="10">
    <source>
        <dbReference type="EMBL" id="OIQ93678.1"/>
    </source>
</evidence>
<gene>
    <name evidence="10" type="primary">mdtA_28</name>
    <name evidence="10" type="ORF">GALL_243590</name>
</gene>
<dbReference type="InterPro" id="IPR058625">
    <property type="entry name" value="MdtA-like_BSH"/>
</dbReference>
<dbReference type="FunFam" id="2.40.420.20:FF:000006">
    <property type="entry name" value="RND family efflux transporter MFP subunit"/>
    <property type="match status" value="1"/>
</dbReference>
<evidence type="ECO:0000256" key="1">
    <source>
        <dbReference type="ARBA" id="ARBA00004236"/>
    </source>
</evidence>
<dbReference type="PANTHER" id="PTHR30469:SF12">
    <property type="entry name" value="MULTIDRUG RESISTANCE PROTEIN MDTA"/>
    <property type="match status" value="1"/>
</dbReference>
<dbReference type="Gene3D" id="2.40.50.100">
    <property type="match status" value="1"/>
</dbReference>
<feature type="domain" description="Multidrug resistance protein MdtA-like beta-barrel" evidence="8">
    <location>
        <begin position="214"/>
        <end position="295"/>
    </location>
</feature>
<dbReference type="Pfam" id="PF25876">
    <property type="entry name" value="HH_MFP_RND"/>
    <property type="match status" value="1"/>
</dbReference>
<name>A0A1J5RC69_9ZZZZ</name>
<dbReference type="PANTHER" id="PTHR30469">
    <property type="entry name" value="MULTIDRUG RESISTANCE PROTEIN MDTA"/>
    <property type="match status" value="1"/>
</dbReference>
<evidence type="ECO:0000259" key="8">
    <source>
        <dbReference type="Pfam" id="PF25944"/>
    </source>
</evidence>
<dbReference type="InterPro" id="IPR058626">
    <property type="entry name" value="MdtA-like_b-barrel"/>
</dbReference>
<dbReference type="Gene3D" id="1.10.287.470">
    <property type="entry name" value="Helix hairpin bin"/>
    <property type="match status" value="1"/>
</dbReference>
<protein>
    <submittedName>
        <fullName evidence="10">Multidrug resistance protein MdtA</fullName>
    </submittedName>
</protein>
<dbReference type="Pfam" id="PF25989">
    <property type="entry name" value="YknX_C"/>
    <property type="match status" value="1"/>
</dbReference>
<organism evidence="10">
    <name type="scientific">mine drainage metagenome</name>
    <dbReference type="NCBI Taxonomy" id="410659"/>
    <lineage>
        <taxon>unclassified sequences</taxon>
        <taxon>metagenomes</taxon>
        <taxon>ecological metagenomes</taxon>
    </lineage>
</organism>
<dbReference type="SUPFAM" id="SSF111369">
    <property type="entry name" value="HlyD-like secretion proteins"/>
    <property type="match status" value="1"/>
</dbReference>
<keyword evidence="3" id="KW-1003">Cell membrane</keyword>
<dbReference type="Pfam" id="PF25944">
    <property type="entry name" value="Beta-barrel_RND"/>
    <property type="match status" value="1"/>
</dbReference>
<keyword evidence="2" id="KW-0813">Transport</keyword>
<evidence type="ECO:0000256" key="2">
    <source>
        <dbReference type="ARBA" id="ARBA00022448"/>
    </source>
</evidence>
<feature type="domain" description="YknX-like C-terminal permuted SH3-like" evidence="9">
    <location>
        <begin position="303"/>
        <end position="369"/>
    </location>
</feature>
<evidence type="ECO:0000256" key="5">
    <source>
        <dbReference type="ARBA" id="ARBA00023136"/>
    </source>
</evidence>
<dbReference type="AlphaFoldDB" id="A0A1J5RC69"/>
<dbReference type="Pfam" id="PF25917">
    <property type="entry name" value="BSH_RND"/>
    <property type="match status" value="1"/>
</dbReference>
<evidence type="ECO:0000256" key="4">
    <source>
        <dbReference type="ARBA" id="ARBA00022519"/>
    </source>
</evidence>
<keyword evidence="5" id="KW-0472">Membrane</keyword>
<dbReference type="GO" id="GO:0015562">
    <property type="term" value="F:efflux transmembrane transporter activity"/>
    <property type="evidence" value="ECO:0007669"/>
    <property type="project" value="TreeGrafter"/>
</dbReference>
<sequence>MQKRALLTSICAAVAVAGAAWTLLAQSPAPAARADAPPPAIPVGLSTVERRDMPVYLEGLGAVQAFNMVTIRTQVDGELVQVLFHEGQDVRKGDLLARVDPRPFQAAFDQAVAKKASDAAQLANARLDEARYAGLVGRQYISRQQLDTARAQVAQLAATVAGDQAAIESARVNLIYTRITSPLDGRTGIRLVDQGNIVHPSDAGGLVVVTQLQPISVIFTLPEDAVTPILKAMRGHRLTVDTLSRDDHETLDHGTLVLVDNQIDSATGMVKLRATMPNKAGLLWPGEFVNGRLLVERHLQVPTIPASAVLNGQNGRYVWVVRDDGTVISRPVRVGPGADDLVEILSGVAPGEKVVSSGQYRLRTGARVTALAVPAAGAGK</sequence>
<proteinExistence type="predicted"/>
<comment type="caution">
    <text evidence="10">The sequence shown here is derived from an EMBL/GenBank/DDBJ whole genome shotgun (WGS) entry which is preliminary data.</text>
</comment>
<evidence type="ECO:0000259" key="6">
    <source>
        <dbReference type="Pfam" id="PF25876"/>
    </source>
</evidence>
<evidence type="ECO:0000259" key="7">
    <source>
        <dbReference type="Pfam" id="PF25917"/>
    </source>
</evidence>
<feature type="domain" description="Multidrug resistance protein MdtA-like alpha-helical hairpin" evidence="6">
    <location>
        <begin position="109"/>
        <end position="177"/>
    </location>
</feature>
<dbReference type="InterPro" id="IPR058624">
    <property type="entry name" value="MdtA-like_HH"/>
</dbReference>
<evidence type="ECO:0000259" key="9">
    <source>
        <dbReference type="Pfam" id="PF25989"/>
    </source>
</evidence>
<dbReference type="NCBIfam" id="TIGR01730">
    <property type="entry name" value="RND_mfp"/>
    <property type="match status" value="1"/>
</dbReference>
<dbReference type="GO" id="GO:1990281">
    <property type="term" value="C:efflux pump complex"/>
    <property type="evidence" value="ECO:0007669"/>
    <property type="project" value="TreeGrafter"/>
</dbReference>
<keyword evidence="4" id="KW-0997">Cell inner membrane</keyword>
<evidence type="ECO:0000256" key="3">
    <source>
        <dbReference type="ARBA" id="ARBA00022475"/>
    </source>
</evidence>
<dbReference type="Gene3D" id="2.40.420.20">
    <property type="match status" value="1"/>
</dbReference>
<feature type="domain" description="Multidrug resistance protein MdtA-like barrel-sandwich hybrid" evidence="7">
    <location>
        <begin position="67"/>
        <end position="210"/>
    </location>
</feature>
<reference evidence="10" key="1">
    <citation type="submission" date="2016-10" db="EMBL/GenBank/DDBJ databases">
        <title>Sequence of Gallionella enrichment culture.</title>
        <authorList>
            <person name="Poehlein A."/>
            <person name="Muehling M."/>
            <person name="Daniel R."/>
        </authorList>
    </citation>
    <scope>NUCLEOTIDE SEQUENCE</scope>
</reference>
<dbReference type="InterPro" id="IPR006143">
    <property type="entry name" value="RND_pump_MFP"/>
</dbReference>
<dbReference type="Gene3D" id="2.40.30.170">
    <property type="match status" value="1"/>
</dbReference>
<accession>A0A1J5RC69</accession>
<comment type="subcellular location">
    <subcellularLocation>
        <location evidence="1">Cell membrane</location>
    </subcellularLocation>
</comment>
<dbReference type="InterPro" id="IPR058637">
    <property type="entry name" value="YknX-like_C"/>
</dbReference>